<protein>
    <recommendedName>
        <fullName evidence="3">beta-mannosidase</fullName>
        <ecNumber evidence="3">3.2.1.25</ecNumber>
    </recommendedName>
</protein>
<keyword evidence="6" id="KW-0326">Glycosidase</keyword>
<evidence type="ECO:0000256" key="4">
    <source>
        <dbReference type="ARBA" id="ARBA00022801"/>
    </source>
</evidence>
<feature type="domain" description="Glycoside hydrolase family 2 immunoglobulin-like beta-sandwich" evidence="7">
    <location>
        <begin position="226"/>
        <end position="327"/>
    </location>
</feature>
<evidence type="ECO:0000256" key="3">
    <source>
        <dbReference type="ARBA" id="ARBA00012754"/>
    </source>
</evidence>
<dbReference type="GO" id="GO:0005975">
    <property type="term" value="P:carbohydrate metabolic process"/>
    <property type="evidence" value="ECO:0007669"/>
    <property type="project" value="InterPro"/>
</dbReference>
<dbReference type="EC" id="3.2.1.25" evidence="3"/>
<evidence type="ECO:0000313" key="11">
    <source>
        <dbReference type="Proteomes" id="UP000249260"/>
    </source>
</evidence>
<name>A0A328TST6_9BACL</name>
<dbReference type="Pfam" id="PF17753">
    <property type="entry name" value="Ig_mannosidase"/>
    <property type="match status" value="1"/>
</dbReference>
<dbReference type="Gene3D" id="2.60.120.260">
    <property type="entry name" value="Galactose-binding domain-like"/>
    <property type="match status" value="1"/>
</dbReference>
<keyword evidence="11" id="KW-1185">Reference proteome</keyword>
<dbReference type="GO" id="GO:0006516">
    <property type="term" value="P:glycoprotein catabolic process"/>
    <property type="evidence" value="ECO:0007669"/>
    <property type="project" value="TreeGrafter"/>
</dbReference>
<dbReference type="PANTHER" id="PTHR43730">
    <property type="entry name" value="BETA-MANNOSIDASE"/>
    <property type="match status" value="1"/>
</dbReference>
<dbReference type="InterPro" id="IPR017853">
    <property type="entry name" value="GH"/>
</dbReference>
<dbReference type="InterPro" id="IPR006102">
    <property type="entry name" value="Ig-like_GH2"/>
</dbReference>
<feature type="domain" description="Beta-mannosidase Ig-fold" evidence="8">
    <location>
        <begin position="776"/>
        <end position="837"/>
    </location>
</feature>
<dbReference type="Proteomes" id="UP000249260">
    <property type="component" value="Unassembled WGS sequence"/>
</dbReference>
<evidence type="ECO:0000256" key="2">
    <source>
        <dbReference type="ARBA" id="ARBA00007401"/>
    </source>
</evidence>
<dbReference type="InterPro" id="IPR008979">
    <property type="entry name" value="Galactose-bd-like_sf"/>
</dbReference>
<dbReference type="Pfam" id="PF00703">
    <property type="entry name" value="Glyco_hydro_2"/>
    <property type="match status" value="1"/>
</dbReference>
<dbReference type="OrthoDB" id="9801077at2"/>
<dbReference type="RefSeq" id="WP_112885171.1">
    <property type="nucleotide sequence ID" value="NZ_QLUW01000006.1"/>
</dbReference>
<sequence length="850" mass="95454">MLRIPLHEEWQLTHEDLSSGPSEAYRVLGKETGWLPVAKLPCDIHMPLIEQDQIKDPVLADYCFAAEWTETKSWWFMKRFSLGPDTLSRERITLHLEALDSEADVWMNGVHLGHHRSAFYPFRANVKEKLREGENVLLVRVTSGLEHVSAQDMVMTAGTLAEIENATIGKRGDDRRANVRKPQFVYGWDWGPRVATTGIVGGAWLEADSTIAIRNVSAVTLEASAGGGAALLRVEVEAEQLHAFKTREAKLSLRLLQPDGSGAAAAEANEQLCLRSGLNYLAYEIEVPDARLWWPNGMGSQPLYTVQASLACGDELAVYSDVQIGIRTVRINTDLVLFGDDEAERQFTLEVNGVPVFCKGGNWIPADSIIARVSDEKYETLISEARGAGFNMLRIWGGGHYERDIFYERCDAYGILVWQDFMFSCGKYPDHLDWYKQEVTLEIDYQTRRLRNHASLALWCGNNENHWGFDEWWNGTRHPDFYGGSVIYNEIAPALIRSNCPHIPYWNSSPYGGEHPNGNAMGDRHHWHDGTMNADMQRRITPEIYDEVQAKFISEYGYIGPCRLSTIETYFDGAAIDTGSRIWGLHTNTFEKDTVSAGIRKHYSDRDDLSLDDYLLYAGLCQSLMYQYSLESIRSKPFCSGALFWMYNDCWGEVGWTIVDYYLRRKLSYYGVRRAFAPVKLILREQAGMVEVTAINETDAPIAETLECGFLSFDGHERRTERIDLVIPARSRGVLHRFAKESRSGGVFAAIPCGTGGTPILQPAILRPGDTRTLGLPDAKISILSVAADGEDLLVTLTSQTFAHAVHFSLPDDLRLSDHYFDLLPGETRTITIYGGATLELAGLTVRAIN</sequence>
<feature type="domain" description="Beta-mannosidase-like galactose-binding" evidence="9">
    <location>
        <begin position="23"/>
        <end position="200"/>
    </location>
</feature>
<organism evidence="10 11">
    <name type="scientific">Paenibacillus montanisoli</name>
    <dbReference type="NCBI Taxonomy" id="2081970"/>
    <lineage>
        <taxon>Bacteria</taxon>
        <taxon>Bacillati</taxon>
        <taxon>Bacillota</taxon>
        <taxon>Bacilli</taxon>
        <taxon>Bacillales</taxon>
        <taxon>Paenibacillaceae</taxon>
        <taxon>Paenibacillus</taxon>
    </lineage>
</organism>
<dbReference type="GO" id="GO:0004567">
    <property type="term" value="F:beta-mannosidase activity"/>
    <property type="evidence" value="ECO:0007669"/>
    <property type="project" value="UniProtKB-EC"/>
</dbReference>
<dbReference type="SUPFAM" id="SSF51445">
    <property type="entry name" value="(Trans)glycosidases"/>
    <property type="match status" value="1"/>
</dbReference>
<dbReference type="FunFam" id="3.20.20.80:FF:000050">
    <property type="entry name" value="Beta-mannosidase B"/>
    <property type="match status" value="1"/>
</dbReference>
<dbReference type="PANTHER" id="PTHR43730:SF1">
    <property type="entry name" value="BETA-MANNOSIDASE"/>
    <property type="match status" value="1"/>
</dbReference>
<dbReference type="Pfam" id="PF22666">
    <property type="entry name" value="Glyco_hydro_2_N2"/>
    <property type="match status" value="1"/>
</dbReference>
<dbReference type="AlphaFoldDB" id="A0A328TST6"/>
<dbReference type="InterPro" id="IPR013783">
    <property type="entry name" value="Ig-like_fold"/>
</dbReference>
<dbReference type="InterPro" id="IPR041625">
    <property type="entry name" value="Beta-mannosidase_Ig"/>
</dbReference>
<keyword evidence="4" id="KW-0378">Hydrolase</keyword>
<gene>
    <name evidence="10" type="ORF">DL346_25260</name>
</gene>
<comment type="similarity">
    <text evidence="2">Belongs to the glycosyl hydrolase 2 family.</text>
</comment>
<evidence type="ECO:0000256" key="6">
    <source>
        <dbReference type="ARBA" id="ARBA00023295"/>
    </source>
</evidence>
<evidence type="ECO:0000256" key="5">
    <source>
        <dbReference type="ARBA" id="ARBA00023180"/>
    </source>
</evidence>
<comment type="catalytic activity">
    <reaction evidence="1">
        <text>Hydrolysis of terminal, non-reducing beta-D-mannose residues in beta-D-mannosides.</text>
        <dbReference type="EC" id="3.2.1.25"/>
    </reaction>
</comment>
<evidence type="ECO:0000259" key="7">
    <source>
        <dbReference type="Pfam" id="PF00703"/>
    </source>
</evidence>
<dbReference type="Gene3D" id="3.20.20.80">
    <property type="entry name" value="Glycosidases"/>
    <property type="match status" value="1"/>
</dbReference>
<comment type="caution">
    <text evidence="10">The sequence shown here is derived from an EMBL/GenBank/DDBJ whole genome shotgun (WGS) entry which is preliminary data.</text>
</comment>
<evidence type="ECO:0000259" key="8">
    <source>
        <dbReference type="Pfam" id="PF17753"/>
    </source>
</evidence>
<dbReference type="InterPro" id="IPR036156">
    <property type="entry name" value="Beta-gal/glucu_dom_sf"/>
</dbReference>
<evidence type="ECO:0000313" key="10">
    <source>
        <dbReference type="EMBL" id="RAP73588.1"/>
    </source>
</evidence>
<dbReference type="SUPFAM" id="SSF49303">
    <property type="entry name" value="beta-Galactosidase/glucuronidase domain"/>
    <property type="match status" value="2"/>
</dbReference>
<keyword evidence="5" id="KW-0325">Glycoprotein</keyword>
<accession>A0A328TST6</accession>
<evidence type="ECO:0000259" key="9">
    <source>
        <dbReference type="Pfam" id="PF22666"/>
    </source>
</evidence>
<dbReference type="SUPFAM" id="SSF49785">
    <property type="entry name" value="Galactose-binding domain-like"/>
    <property type="match status" value="1"/>
</dbReference>
<evidence type="ECO:0000256" key="1">
    <source>
        <dbReference type="ARBA" id="ARBA00000829"/>
    </source>
</evidence>
<dbReference type="InterPro" id="IPR050887">
    <property type="entry name" value="Beta-mannosidase_GH2"/>
</dbReference>
<reference evidence="10 11" key="1">
    <citation type="submission" date="2018-06" db="EMBL/GenBank/DDBJ databases">
        <title>Paenibacillus montanisoli sp. nov., isolated from mountain area soil.</title>
        <authorList>
            <person name="Wu M."/>
        </authorList>
    </citation>
    <scope>NUCLEOTIDE SEQUENCE [LARGE SCALE GENOMIC DNA]</scope>
    <source>
        <strain evidence="10 11">RA17</strain>
    </source>
</reference>
<dbReference type="EMBL" id="QLUW01000006">
    <property type="protein sequence ID" value="RAP73588.1"/>
    <property type="molecule type" value="Genomic_DNA"/>
</dbReference>
<proteinExistence type="inferred from homology"/>
<dbReference type="Gene3D" id="2.60.40.10">
    <property type="entry name" value="Immunoglobulins"/>
    <property type="match status" value="2"/>
</dbReference>
<dbReference type="InterPro" id="IPR054593">
    <property type="entry name" value="Beta-mannosidase-like_N2"/>
</dbReference>